<dbReference type="InterPro" id="IPR020556">
    <property type="entry name" value="Amidase_CS"/>
</dbReference>
<evidence type="ECO:0000259" key="1">
    <source>
        <dbReference type="Pfam" id="PF01425"/>
    </source>
</evidence>
<evidence type="ECO:0000313" key="3">
    <source>
        <dbReference type="EMBL" id="EZP76592.1"/>
    </source>
</evidence>
<reference evidence="5" key="3">
    <citation type="journal article" date="2017" name="J. Biotechnol.">
        <title>Complete genome sequence of Novosphingobium resinovorum SA1, a versatile xenobiotic-degrading bacterium capable of utilizing sulfanilic acid.</title>
        <authorList>
            <person name="Hegedus B."/>
            <person name="Kos P.B."/>
            <person name="Balint B."/>
            <person name="Maroti G."/>
            <person name="Gan H.M."/>
            <person name="Perei K."/>
            <person name="Rakhely G."/>
        </authorList>
    </citation>
    <scope>NUCLEOTIDE SEQUENCE [LARGE SCALE GENOMIC DNA]</scope>
    <source>
        <strain evidence="5">SA1</strain>
    </source>
</reference>
<dbReference type="OrthoDB" id="7490557at2"/>
<geneLocation type="plasmid" evidence="2 5">
    <name>pSA1</name>
</geneLocation>
<dbReference type="EMBL" id="CP017076">
    <property type="protein sequence ID" value="AOR79362.1"/>
    <property type="molecule type" value="Genomic_DNA"/>
</dbReference>
<dbReference type="Proteomes" id="UP000024329">
    <property type="component" value="Unassembled WGS sequence"/>
</dbReference>
<dbReference type="EMBL" id="JFYZ01000035">
    <property type="protein sequence ID" value="EZP76592.1"/>
    <property type="molecule type" value="Genomic_DNA"/>
</dbReference>
<accession>A0A031JLN6</accession>
<sequence>MTDEFGAVARELDIGDGPVRVLVKDCLDIAGYPTFQGSAVMADTAPAADDAEVVRRLRRDASLTIVGKANMHEFAFGVTGANAWAGTPVNPRWPDRIPGGSSSGSAVGVAAGIADIAIGTDTGGSVRMPAACCGLVGFKPSFGLVSREGAHPRESTLDCVGVFATKIDDVERTMATIVEQWPTEEAPAALRIGVLDVEADGEVRAAFATAMTRLGDVETCRADSFVDAFTAGITVMGAETWTAIGEHVDHPGMGEDVRARVRAGSMVRPEDLIQAEAIRARFAAEIDALLDRFDVLLLPTLPVVPPTIEEAADPRTCVPLTRLVRPFNLSGHPAVTLPLLSDRGLPVGLQIVGRMNGDARLCACAREIEKRLTAAS</sequence>
<dbReference type="InterPro" id="IPR036928">
    <property type="entry name" value="AS_sf"/>
</dbReference>
<gene>
    <name evidence="2" type="ORF">BES08_21200</name>
    <name evidence="3" type="ORF">BV97_04475</name>
</gene>
<feature type="domain" description="Amidase" evidence="1">
    <location>
        <begin position="21"/>
        <end position="362"/>
    </location>
</feature>
<evidence type="ECO:0000313" key="5">
    <source>
        <dbReference type="Proteomes" id="UP000094626"/>
    </source>
</evidence>
<reference evidence="3 4" key="1">
    <citation type="submission" date="2014-03" db="EMBL/GenBank/DDBJ databases">
        <title>Whole genome sequence of Novosphingobium resinovorum KF1.</title>
        <authorList>
            <person name="Gan H.M."/>
            <person name="Gan H.Y."/>
            <person name="Chew T.H."/>
            <person name="Savka M.A."/>
        </authorList>
    </citation>
    <scope>NUCLEOTIDE SEQUENCE [LARGE SCALE GENOMIC DNA]</scope>
    <source>
        <strain evidence="3 4">KF1</strain>
    </source>
</reference>
<dbReference type="PANTHER" id="PTHR11895:SF67">
    <property type="entry name" value="AMIDASE DOMAIN-CONTAINING PROTEIN"/>
    <property type="match status" value="1"/>
</dbReference>
<dbReference type="Gene3D" id="3.90.1300.10">
    <property type="entry name" value="Amidase signature (AS) domain"/>
    <property type="match status" value="1"/>
</dbReference>
<dbReference type="Pfam" id="PF01425">
    <property type="entry name" value="Amidase"/>
    <property type="match status" value="1"/>
</dbReference>
<reference evidence="2" key="2">
    <citation type="submission" date="2016-08" db="EMBL/GenBank/DDBJ databases">
        <authorList>
            <person name="Seilhamer J.J."/>
        </authorList>
    </citation>
    <scope>NUCLEOTIDE SEQUENCE [LARGE SCALE GENOMIC DNA]</scope>
    <source>
        <strain evidence="2">SA1</strain>
        <plasmid evidence="2">pSA1</plasmid>
    </source>
</reference>
<dbReference type="PATRIC" id="fig|158500.4.peg.4546"/>
<keyword evidence="2" id="KW-0614">Plasmid</keyword>
<dbReference type="RefSeq" id="WP_051587100.1">
    <property type="nucleotide sequence ID" value="NZ_CP017076.1"/>
</dbReference>
<dbReference type="InterPro" id="IPR000120">
    <property type="entry name" value="Amidase"/>
</dbReference>
<dbReference type="PANTHER" id="PTHR11895">
    <property type="entry name" value="TRANSAMIDASE"/>
    <property type="match status" value="1"/>
</dbReference>
<evidence type="ECO:0000313" key="4">
    <source>
        <dbReference type="Proteomes" id="UP000024329"/>
    </source>
</evidence>
<dbReference type="eggNOG" id="COG0154">
    <property type="taxonomic scope" value="Bacteria"/>
</dbReference>
<proteinExistence type="predicted"/>
<keyword evidence="5" id="KW-1185">Reference proteome</keyword>
<organism evidence="3 4">
    <name type="scientific">Novosphingobium resinovorum</name>
    <dbReference type="NCBI Taxonomy" id="158500"/>
    <lineage>
        <taxon>Bacteria</taxon>
        <taxon>Pseudomonadati</taxon>
        <taxon>Pseudomonadota</taxon>
        <taxon>Alphaproteobacteria</taxon>
        <taxon>Sphingomonadales</taxon>
        <taxon>Sphingomonadaceae</taxon>
        <taxon>Novosphingobium</taxon>
    </lineage>
</organism>
<protein>
    <submittedName>
        <fullName evidence="3">Amidase</fullName>
    </submittedName>
    <submittedName>
        <fullName evidence="2">Glutamyl-tRNA amidotransferase</fullName>
    </submittedName>
</protein>
<dbReference type="AlphaFoldDB" id="A0A031JLN6"/>
<dbReference type="KEGG" id="nre:BES08_21200"/>
<dbReference type="InterPro" id="IPR023631">
    <property type="entry name" value="Amidase_dom"/>
</dbReference>
<name>A0A031JLN6_9SPHN</name>
<evidence type="ECO:0000313" key="2">
    <source>
        <dbReference type="EMBL" id="AOR79362.1"/>
    </source>
</evidence>
<dbReference type="GO" id="GO:0016740">
    <property type="term" value="F:transferase activity"/>
    <property type="evidence" value="ECO:0007669"/>
    <property type="project" value="UniProtKB-KW"/>
</dbReference>
<keyword evidence="2" id="KW-0808">Transferase</keyword>
<dbReference type="Proteomes" id="UP000094626">
    <property type="component" value="Plasmid pSA1"/>
</dbReference>
<dbReference type="SUPFAM" id="SSF75304">
    <property type="entry name" value="Amidase signature (AS) enzymes"/>
    <property type="match status" value="1"/>
</dbReference>
<dbReference type="PROSITE" id="PS00571">
    <property type="entry name" value="AMIDASES"/>
    <property type="match status" value="1"/>
</dbReference>